<dbReference type="InterPro" id="IPR036770">
    <property type="entry name" value="Ankyrin_rpt-contain_sf"/>
</dbReference>
<proteinExistence type="predicted"/>
<evidence type="ECO:0000313" key="6">
    <source>
        <dbReference type="Proteomes" id="UP000001357"/>
    </source>
</evidence>
<evidence type="ECO:0000256" key="3">
    <source>
        <dbReference type="PROSITE-ProRule" id="PRU00023"/>
    </source>
</evidence>
<dbReference type="InterPro" id="IPR002110">
    <property type="entry name" value="Ankyrin_rpt"/>
</dbReference>
<evidence type="ECO:0000256" key="2">
    <source>
        <dbReference type="ARBA" id="ARBA00023043"/>
    </source>
</evidence>
<organism evidence="5 6">
    <name type="scientific">Monosiga brevicollis</name>
    <name type="common">Choanoflagellate</name>
    <dbReference type="NCBI Taxonomy" id="81824"/>
    <lineage>
        <taxon>Eukaryota</taxon>
        <taxon>Choanoflagellata</taxon>
        <taxon>Craspedida</taxon>
        <taxon>Salpingoecidae</taxon>
        <taxon>Monosiga</taxon>
    </lineage>
</organism>
<dbReference type="EMBL" id="CH991551">
    <property type="protein sequence ID" value="EDQ89276.1"/>
    <property type="molecule type" value="Genomic_DNA"/>
</dbReference>
<gene>
    <name evidence="5" type="ORF">MONBRDRAFT_8327</name>
</gene>
<dbReference type="KEGG" id="mbr:MONBRDRAFT_8327"/>
<evidence type="ECO:0000313" key="5">
    <source>
        <dbReference type="EMBL" id="EDQ89276.1"/>
    </source>
</evidence>
<dbReference type="SUPFAM" id="SSF48403">
    <property type="entry name" value="Ankyrin repeat"/>
    <property type="match status" value="1"/>
</dbReference>
<sequence length="224" mass="24523">MAQQQTMTLGQIQRNEALITAIQHEDASQIQALLHAGADPNVRRSQFEPPLHAAVRSNQPDIIRLLLHHGANALLRYKLGRTALHVACAEASDDAMATELLDILVAGRYNVDELGPKQNHLSLPDEQGQTPLHVAAQRGWTEACNVRFFEPVAVLLPYTNTIIHRSPVPAIDLNAATHPNDNAHRAEPSACNNSGKTPLDLALRNGHEAMARLLQAPDQARDQQ</sequence>
<dbReference type="SMART" id="SM00248">
    <property type="entry name" value="ANK"/>
    <property type="match status" value="5"/>
</dbReference>
<keyword evidence="2 3" id="KW-0040">ANK repeat</keyword>
<dbReference type="PANTHER" id="PTHR24171">
    <property type="entry name" value="ANKYRIN REPEAT DOMAIN-CONTAINING PROTEIN 39-RELATED"/>
    <property type="match status" value="1"/>
</dbReference>
<protein>
    <submittedName>
        <fullName evidence="5">Uncharacterized protein</fullName>
    </submittedName>
</protein>
<dbReference type="AlphaFoldDB" id="A9UZR2"/>
<dbReference type="Proteomes" id="UP000001357">
    <property type="component" value="Unassembled WGS sequence"/>
</dbReference>
<dbReference type="STRING" id="81824.A9UZR2"/>
<feature type="repeat" description="ANK" evidence="3">
    <location>
        <begin position="46"/>
        <end position="78"/>
    </location>
</feature>
<dbReference type="Pfam" id="PF12796">
    <property type="entry name" value="Ank_2"/>
    <property type="match status" value="2"/>
</dbReference>
<accession>A9UZR2</accession>
<dbReference type="GeneID" id="5891163"/>
<dbReference type="PROSITE" id="PS50088">
    <property type="entry name" value="ANK_REPEAT"/>
    <property type="match status" value="1"/>
</dbReference>
<dbReference type="InParanoid" id="A9UZR2"/>
<evidence type="ECO:0000256" key="4">
    <source>
        <dbReference type="SAM" id="MobiDB-lite"/>
    </source>
</evidence>
<reference evidence="5 6" key="1">
    <citation type="journal article" date="2008" name="Nature">
        <title>The genome of the choanoflagellate Monosiga brevicollis and the origin of metazoans.</title>
        <authorList>
            <consortium name="JGI Sequencing"/>
            <person name="King N."/>
            <person name="Westbrook M.J."/>
            <person name="Young S.L."/>
            <person name="Kuo A."/>
            <person name="Abedin M."/>
            <person name="Chapman J."/>
            <person name="Fairclough S."/>
            <person name="Hellsten U."/>
            <person name="Isogai Y."/>
            <person name="Letunic I."/>
            <person name="Marr M."/>
            <person name="Pincus D."/>
            <person name="Putnam N."/>
            <person name="Rokas A."/>
            <person name="Wright K.J."/>
            <person name="Zuzow R."/>
            <person name="Dirks W."/>
            <person name="Good M."/>
            <person name="Goodstein D."/>
            <person name="Lemons D."/>
            <person name="Li W."/>
            <person name="Lyons J.B."/>
            <person name="Morris A."/>
            <person name="Nichols S."/>
            <person name="Richter D.J."/>
            <person name="Salamov A."/>
            <person name="Bork P."/>
            <person name="Lim W.A."/>
            <person name="Manning G."/>
            <person name="Miller W.T."/>
            <person name="McGinnis W."/>
            <person name="Shapiro H."/>
            <person name="Tjian R."/>
            <person name="Grigoriev I.V."/>
            <person name="Rokhsar D."/>
        </authorList>
    </citation>
    <scope>NUCLEOTIDE SEQUENCE [LARGE SCALE GENOMIC DNA]</scope>
    <source>
        <strain evidence="6">MX1 / ATCC 50154</strain>
    </source>
</reference>
<keyword evidence="6" id="KW-1185">Reference proteome</keyword>
<name>A9UZR2_MONBE</name>
<keyword evidence="1" id="KW-0677">Repeat</keyword>
<dbReference type="RefSeq" id="XP_001745852.1">
    <property type="nucleotide sequence ID" value="XM_001745800.1"/>
</dbReference>
<feature type="region of interest" description="Disordered" evidence="4">
    <location>
        <begin position="176"/>
        <end position="197"/>
    </location>
</feature>
<dbReference type="Gene3D" id="1.25.40.20">
    <property type="entry name" value="Ankyrin repeat-containing domain"/>
    <property type="match status" value="2"/>
</dbReference>
<evidence type="ECO:0000256" key="1">
    <source>
        <dbReference type="ARBA" id="ARBA00022737"/>
    </source>
</evidence>
<dbReference type="PROSITE" id="PS50297">
    <property type="entry name" value="ANK_REP_REGION"/>
    <property type="match status" value="1"/>
</dbReference>